<dbReference type="AlphaFoldDB" id="A0A940SWW5"/>
<feature type="chain" id="PRO_5037165027" evidence="2">
    <location>
        <begin position="25"/>
        <end position="106"/>
    </location>
</feature>
<reference evidence="3" key="1">
    <citation type="submission" date="2020-12" db="EMBL/GenBank/DDBJ databases">
        <title>Vagococcus allomyrinae sp. nov. and Enterococcus lavae sp. nov., isolated from the larvae of Allomyrina dichotoma.</title>
        <authorList>
            <person name="Lee S.D."/>
        </authorList>
    </citation>
    <scope>NUCLEOTIDE SEQUENCE</scope>
    <source>
        <strain evidence="3">BWB3-3</strain>
    </source>
</reference>
<accession>A0A940SWW5</accession>
<evidence type="ECO:0000313" key="4">
    <source>
        <dbReference type="Proteomes" id="UP000674938"/>
    </source>
</evidence>
<organism evidence="3 4">
    <name type="scientific">Vagococcus allomyrinae</name>
    <dbReference type="NCBI Taxonomy" id="2794353"/>
    <lineage>
        <taxon>Bacteria</taxon>
        <taxon>Bacillati</taxon>
        <taxon>Bacillota</taxon>
        <taxon>Bacilli</taxon>
        <taxon>Lactobacillales</taxon>
        <taxon>Enterococcaceae</taxon>
        <taxon>Vagococcus</taxon>
    </lineage>
</organism>
<evidence type="ECO:0000256" key="1">
    <source>
        <dbReference type="SAM" id="MobiDB-lite"/>
    </source>
</evidence>
<gene>
    <name evidence="3" type="ORF">I6N95_16465</name>
</gene>
<dbReference type="NCBIfam" id="TIGR01167">
    <property type="entry name" value="LPXTG_anchor"/>
    <property type="match status" value="1"/>
</dbReference>
<protein>
    <submittedName>
        <fullName evidence="3">LPXTG cell wall anchor domain-containing protein</fullName>
    </submittedName>
</protein>
<evidence type="ECO:0000313" key="3">
    <source>
        <dbReference type="EMBL" id="MBP1042611.1"/>
    </source>
</evidence>
<sequence>MKRKMMLMLCVSGFLFGTGLTHQASEAGSKAGITFSEGDPKDEPPGTIDSEPAKELPDTSQPDTTKKVISQAILPKTNEKPDGSAIAVGLVILLGTAVTIKRRDVV</sequence>
<evidence type="ECO:0000256" key="2">
    <source>
        <dbReference type="SAM" id="SignalP"/>
    </source>
</evidence>
<dbReference type="RefSeq" id="WP_209529945.1">
    <property type="nucleotide sequence ID" value="NZ_JAEEGA010000011.1"/>
</dbReference>
<feature type="signal peptide" evidence="2">
    <location>
        <begin position="1"/>
        <end position="24"/>
    </location>
</feature>
<comment type="caution">
    <text evidence="3">The sequence shown here is derived from an EMBL/GenBank/DDBJ whole genome shotgun (WGS) entry which is preliminary data.</text>
</comment>
<proteinExistence type="predicted"/>
<feature type="region of interest" description="Disordered" evidence="1">
    <location>
        <begin position="29"/>
        <end position="66"/>
    </location>
</feature>
<name>A0A940SWW5_9ENTE</name>
<keyword evidence="4" id="KW-1185">Reference proteome</keyword>
<dbReference type="EMBL" id="JAEEGA010000011">
    <property type="protein sequence ID" value="MBP1042611.1"/>
    <property type="molecule type" value="Genomic_DNA"/>
</dbReference>
<dbReference type="Proteomes" id="UP000674938">
    <property type="component" value="Unassembled WGS sequence"/>
</dbReference>
<keyword evidence="2" id="KW-0732">Signal</keyword>